<dbReference type="InterPro" id="IPR002585">
    <property type="entry name" value="Cyt-d_ubiquinol_oxidase_su_1"/>
</dbReference>
<sequence length="446" mass="49349">MDNVMLSRMLFGSSMAFHIIFATLTVGMALMIFFAEIMRTVKKDDDYAILAKRWTKGLAILLGVAIPTGTIVAVMLSLLWPGFMEVVGQVIALPFQIEIFAFFLESLFLAIYVYAASRISPPMRIVSTFFVAFGAVASAVLITSAHAWMNTPQGFDIVNGDIVNVDPLAAALTPSFFATSFHVVSSAYMAGTFVLLAIAAYKLMNPHLSQREKQYHQKSFGLTLVFAFVMSVWTAFTGHDTTVMLYEEIPVKLAAAEGLFETQSEASLTIFGTPNPEANEVIGGIEIPKMLSWLADYDTDTVIQGLNDFPEEEWPPLFVHTLFNVMVAIGFFLLGVSGLGLLFFYLWRKRSRPMPRWLLGLCVAGGPLAMVGIETGWIFSCTGRQPWTIFGVQTTAEAATDSGNLGMIFFFFVVLYLVLLVITGFVMYYYFKRNPLAQDISAFESV</sequence>
<evidence type="ECO:0000256" key="3">
    <source>
        <dbReference type="ARBA" id="ARBA00022448"/>
    </source>
</evidence>
<keyword evidence="11 12" id="KW-0472">Membrane</keyword>
<evidence type="ECO:0000256" key="4">
    <source>
        <dbReference type="ARBA" id="ARBA00022475"/>
    </source>
</evidence>
<dbReference type="OrthoDB" id="9807042at2"/>
<evidence type="ECO:0000256" key="12">
    <source>
        <dbReference type="PIRNR" id="PIRNR006446"/>
    </source>
</evidence>
<keyword evidence="8 12" id="KW-0249">Electron transport</keyword>
<evidence type="ECO:0000256" key="9">
    <source>
        <dbReference type="ARBA" id="ARBA00022989"/>
    </source>
</evidence>
<evidence type="ECO:0000256" key="8">
    <source>
        <dbReference type="ARBA" id="ARBA00022982"/>
    </source>
</evidence>
<dbReference type="GO" id="GO:0009055">
    <property type="term" value="F:electron transfer activity"/>
    <property type="evidence" value="ECO:0007669"/>
    <property type="project" value="UniProtKB-UniRule"/>
</dbReference>
<dbReference type="GO" id="GO:0005886">
    <property type="term" value="C:plasma membrane"/>
    <property type="evidence" value="ECO:0007669"/>
    <property type="project" value="UniProtKB-SubCell"/>
</dbReference>
<feature type="transmembrane region" description="Helical" evidence="12">
    <location>
        <begin position="358"/>
        <end position="379"/>
    </location>
</feature>
<dbReference type="GO" id="GO:0070069">
    <property type="term" value="C:cytochrome complex"/>
    <property type="evidence" value="ECO:0007669"/>
    <property type="project" value="UniProtKB-UniRule"/>
</dbReference>
<protein>
    <submittedName>
        <fullName evidence="13">Cytochrome bd-I ubiquinol oxidase subunit 1 apoprotein</fullName>
    </submittedName>
</protein>
<reference evidence="13 14" key="1">
    <citation type="submission" date="2016-10" db="EMBL/GenBank/DDBJ databases">
        <authorList>
            <person name="de Groot N.N."/>
        </authorList>
    </citation>
    <scope>NUCLEOTIDE SEQUENCE [LARGE SCALE GENOMIC DNA]</scope>
    <source>
        <strain evidence="13 14">DSM 21632</strain>
    </source>
</reference>
<keyword evidence="7 12" id="KW-0479">Metal-binding</keyword>
<evidence type="ECO:0000256" key="5">
    <source>
        <dbReference type="ARBA" id="ARBA00022617"/>
    </source>
</evidence>
<feature type="transmembrane region" description="Helical" evidence="12">
    <location>
        <begin position="86"/>
        <end position="113"/>
    </location>
</feature>
<proteinExistence type="inferred from homology"/>
<comment type="subcellular location">
    <subcellularLocation>
        <location evidence="1">Cell membrane</location>
        <topology evidence="1">Multi-pass membrane protein</topology>
    </subcellularLocation>
</comment>
<dbReference type="Pfam" id="PF01654">
    <property type="entry name" value="Cyt_bd_oxida_I"/>
    <property type="match status" value="1"/>
</dbReference>
<dbReference type="GO" id="GO:0016682">
    <property type="term" value="F:oxidoreductase activity, acting on diphenols and related substances as donors, oxygen as acceptor"/>
    <property type="evidence" value="ECO:0007669"/>
    <property type="project" value="TreeGrafter"/>
</dbReference>
<feature type="transmembrane region" description="Helical" evidence="12">
    <location>
        <begin position="168"/>
        <end position="198"/>
    </location>
</feature>
<evidence type="ECO:0000256" key="7">
    <source>
        <dbReference type="ARBA" id="ARBA00022723"/>
    </source>
</evidence>
<organism evidence="13 14">
    <name type="scientific">Alteribacillus persepolensis</name>
    <dbReference type="NCBI Taxonomy" id="568899"/>
    <lineage>
        <taxon>Bacteria</taxon>
        <taxon>Bacillati</taxon>
        <taxon>Bacillota</taxon>
        <taxon>Bacilli</taxon>
        <taxon>Bacillales</taxon>
        <taxon>Bacillaceae</taxon>
        <taxon>Alteribacillus</taxon>
    </lineage>
</organism>
<evidence type="ECO:0000256" key="6">
    <source>
        <dbReference type="ARBA" id="ARBA00022692"/>
    </source>
</evidence>
<name>A0A1G8GPS2_9BACI</name>
<accession>A0A1G8GPS2</accession>
<gene>
    <name evidence="13" type="ORF">SAMN05192534_11673</name>
</gene>
<dbReference type="PIRSF" id="PIRSF006446">
    <property type="entry name" value="Cyt_quinol_oxidase_1"/>
    <property type="match status" value="1"/>
</dbReference>
<keyword evidence="9 12" id="KW-1133">Transmembrane helix</keyword>
<keyword evidence="3 12" id="KW-0813">Transport</keyword>
<dbReference type="Proteomes" id="UP000199163">
    <property type="component" value="Unassembled WGS sequence"/>
</dbReference>
<dbReference type="PANTHER" id="PTHR30365:SF14">
    <property type="entry name" value="CYTOCHROME BD MENAQUINOL OXIDASE SUBUNIT I-RELATED"/>
    <property type="match status" value="1"/>
</dbReference>
<evidence type="ECO:0000256" key="11">
    <source>
        <dbReference type="ARBA" id="ARBA00023136"/>
    </source>
</evidence>
<dbReference type="STRING" id="568899.SAMN05192534_11673"/>
<dbReference type="EMBL" id="FNDK01000016">
    <property type="protein sequence ID" value="SDH96438.1"/>
    <property type="molecule type" value="Genomic_DNA"/>
</dbReference>
<evidence type="ECO:0000256" key="10">
    <source>
        <dbReference type="ARBA" id="ARBA00023004"/>
    </source>
</evidence>
<dbReference type="GO" id="GO:0046872">
    <property type="term" value="F:metal ion binding"/>
    <property type="evidence" value="ECO:0007669"/>
    <property type="project" value="UniProtKB-UniRule"/>
</dbReference>
<evidence type="ECO:0000313" key="13">
    <source>
        <dbReference type="EMBL" id="SDH96438.1"/>
    </source>
</evidence>
<dbReference type="AlphaFoldDB" id="A0A1G8GPS2"/>
<dbReference type="RefSeq" id="WP_091274574.1">
    <property type="nucleotide sequence ID" value="NZ_FNDK01000016.1"/>
</dbReference>
<dbReference type="PANTHER" id="PTHR30365">
    <property type="entry name" value="CYTOCHROME D UBIQUINOL OXIDASE"/>
    <property type="match status" value="1"/>
</dbReference>
<comment type="similarity">
    <text evidence="2 12">Belongs to the cytochrome ubiquinol oxidase subunit 1 family.</text>
</comment>
<evidence type="ECO:0000256" key="2">
    <source>
        <dbReference type="ARBA" id="ARBA00009819"/>
    </source>
</evidence>
<keyword evidence="5 12" id="KW-0349">Heme</keyword>
<feature type="transmembrane region" description="Helical" evidence="12">
    <location>
        <begin position="58"/>
        <end position="80"/>
    </location>
</feature>
<dbReference type="GO" id="GO:0020037">
    <property type="term" value="F:heme binding"/>
    <property type="evidence" value="ECO:0007669"/>
    <property type="project" value="TreeGrafter"/>
</dbReference>
<evidence type="ECO:0000313" key="14">
    <source>
        <dbReference type="Proteomes" id="UP000199163"/>
    </source>
</evidence>
<feature type="transmembrane region" description="Helical" evidence="12">
    <location>
        <begin position="15"/>
        <end position="37"/>
    </location>
</feature>
<feature type="transmembrane region" description="Helical" evidence="12">
    <location>
        <begin position="219"/>
        <end position="236"/>
    </location>
</feature>
<keyword evidence="10 12" id="KW-0408">Iron</keyword>
<feature type="transmembrane region" description="Helical" evidence="12">
    <location>
        <begin position="408"/>
        <end position="431"/>
    </location>
</feature>
<keyword evidence="6 12" id="KW-0812">Transmembrane</keyword>
<feature type="transmembrane region" description="Helical" evidence="12">
    <location>
        <begin position="322"/>
        <end position="346"/>
    </location>
</feature>
<keyword evidence="14" id="KW-1185">Reference proteome</keyword>
<feature type="transmembrane region" description="Helical" evidence="12">
    <location>
        <begin position="125"/>
        <end position="148"/>
    </location>
</feature>
<evidence type="ECO:0000256" key="1">
    <source>
        <dbReference type="ARBA" id="ARBA00004651"/>
    </source>
</evidence>
<keyword evidence="4 12" id="KW-1003">Cell membrane</keyword>
<dbReference type="GO" id="GO:0019646">
    <property type="term" value="P:aerobic electron transport chain"/>
    <property type="evidence" value="ECO:0007669"/>
    <property type="project" value="InterPro"/>
</dbReference>